<sequence>MHIFIKAMLLVAALAAIVGLTNAAVETSNQFTLNIYAQVVKDRSSDRADLELWLDRRIALRIYQDHMREEQQR</sequence>
<comment type="caution">
    <text evidence="2">The sequence shown here is derived from an EMBL/GenBank/DDBJ whole genome shotgun (WGS) entry which is preliminary data.</text>
</comment>
<proteinExistence type="predicted"/>
<evidence type="ECO:0000313" key="2">
    <source>
        <dbReference type="EMBL" id="NWB49543.1"/>
    </source>
</evidence>
<keyword evidence="1" id="KW-0732">Signal</keyword>
<dbReference type="EMBL" id="JACAPU010000030">
    <property type="protein sequence ID" value="NWB49543.1"/>
    <property type="molecule type" value="Genomic_DNA"/>
</dbReference>
<accession>A0A7Y8BNC5</accession>
<reference evidence="2 3" key="1">
    <citation type="submission" date="2020-04" db="EMBL/GenBank/DDBJ databases">
        <title>Molecular characterization of pseudomonads from Agaricus bisporus reveal novel blotch 2 pathogens in Western Europe.</title>
        <authorList>
            <person name="Taparia T."/>
            <person name="Krijger M."/>
            <person name="Haynes E."/>
            <person name="Elpinstone J.G."/>
            <person name="Noble R."/>
            <person name="Van Der Wolf J."/>
        </authorList>
    </citation>
    <scope>NUCLEOTIDE SEQUENCE [LARGE SCALE GENOMIC DNA]</scope>
    <source>
        <strain evidence="2 3">F1001</strain>
    </source>
</reference>
<dbReference type="AlphaFoldDB" id="A0A7Y8BNC5"/>
<feature type="chain" id="PRO_5031333636" evidence="1">
    <location>
        <begin position="24"/>
        <end position="73"/>
    </location>
</feature>
<evidence type="ECO:0000256" key="1">
    <source>
        <dbReference type="SAM" id="SignalP"/>
    </source>
</evidence>
<name>A0A7Y8BNC5_9PSED</name>
<dbReference type="Proteomes" id="UP000582981">
    <property type="component" value="Unassembled WGS sequence"/>
</dbReference>
<dbReference type="RefSeq" id="WP_177145173.1">
    <property type="nucleotide sequence ID" value="NZ_JACAPU010000030.1"/>
</dbReference>
<organism evidence="2 3">
    <name type="scientific">Pseudomonas gingeri</name>
    <dbReference type="NCBI Taxonomy" id="117681"/>
    <lineage>
        <taxon>Bacteria</taxon>
        <taxon>Pseudomonadati</taxon>
        <taxon>Pseudomonadota</taxon>
        <taxon>Gammaproteobacteria</taxon>
        <taxon>Pseudomonadales</taxon>
        <taxon>Pseudomonadaceae</taxon>
        <taxon>Pseudomonas</taxon>
    </lineage>
</organism>
<evidence type="ECO:0000313" key="3">
    <source>
        <dbReference type="Proteomes" id="UP000582981"/>
    </source>
</evidence>
<gene>
    <name evidence="2" type="ORF">HX829_23950</name>
</gene>
<feature type="signal peptide" evidence="1">
    <location>
        <begin position="1"/>
        <end position="23"/>
    </location>
</feature>
<protein>
    <submittedName>
        <fullName evidence="2">Uncharacterized protein</fullName>
    </submittedName>
</protein>